<dbReference type="EMBL" id="UPSH01000001">
    <property type="protein sequence ID" value="VBB18851.1"/>
    <property type="molecule type" value="Genomic_DNA"/>
</dbReference>
<evidence type="ECO:0000313" key="2">
    <source>
        <dbReference type="EMBL" id="VBB18851.1"/>
    </source>
</evidence>
<comment type="caution">
    <text evidence="2">The sequence shown here is derived from an EMBL/GenBank/DDBJ whole genome shotgun (WGS) entry which is preliminary data.</text>
</comment>
<proteinExistence type="predicted"/>
<feature type="compositionally biased region" description="Basic and acidic residues" evidence="1">
    <location>
        <begin position="176"/>
        <end position="185"/>
    </location>
</feature>
<keyword evidence="3" id="KW-1185">Reference proteome</keyword>
<evidence type="ECO:0000256" key="1">
    <source>
        <dbReference type="SAM" id="MobiDB-lite"/>
    </source>
</evidence>
<gene>
    <name evidence="2" type="ORF">YASMINEVIRUS_1383</name>
</gene>
<feature type="compositionally biased region" description="Basic and acidic residues" evidence="1">
    <location>
        <begin position="151"/>
        <end position="169"/>
    </location>
</feature>
<protein>
    <submittedName>
        <fullName evidence="2">Uncharacterized protein</fullName>
    </submittedName>
</protein>
<dbReference type="Proteomes" id="UP000594342">
    <property type="component" value="Unassembled WGS sequence"/>
</dbReference>
<name>A0A5K0UB12_9VIRU</name>
<evidence type="ECO:0000313" key="3">
    <source>
        <dbReference type="Proteomes" id="UP000594342"/>
    </source>
</evidence>
<reference evidence="2 3" key="1">
    <citation type="submission" date="2018-10" db="EMBL/GenBank/DDBJ databases">
        <authorList>
            <consortium name="IHU Genomes"/>
        </authorList>
    </citation>
    <scope>NUCLEOTIDE SEQUENCE [LARGE SCALE GENOMIC DNA]</scope>
    <source>
        <strain evidence="2 3">A1</strain>
    </source>
</reference>
<sequence length="265" mass="30187">MALRKDKVTSYNNNDPRYGFTIMDSDEYNRSIPPFRIREVCQTRMRPNNFNFGTGSQIGANLVSDCSGQRYENCVPDPLENIDTKCETKFRLKVPTKRSVRSRNFTPKKLNINSFYSDTRVSRMHNPGLEIDYSPDTNNLVRSKPNSIVKKSQDPSDKYRDTDSQTRPDDFDELNELDRVERFDDNTTDSGDDEKDEIIEHCVGLGLVESSASCGPCNKLCKPVMTSCCPFCPSWMTPEDSCMLSLICCLLCICLPCIMSCIRNL</sequence>
<feature type="region of interest" description="Disordered" evidence="1">
    <location>
        <begin position="127"/>
        <end position="194"/>
    </location>
</feature>
<feature type="compositionally biased region" description="Polar residues" evidence="1">
    <location>
        <begin position="135"/>
        <end position="150"/>
    </location>
</feature>
<organism evidence="2 3">
    <name type="scientific">Yasminevirus sp. GU-2018</name>
    <dbReference type="NCBI Taxonomy" id="2420051"/>
    <lineage>
        <taxon>Viruses</taxon>
        <taxon>Varidnaviria</taxon>
        <taxon>Bamfordvirae</taxon>
        <taxon>Nucleocytoviricota</taxon>
        <taxon>Megaviricetes</taxon>
        <taxon>Imitervirales</taxon>
        <taxon>Mimiviridae</taxon>
        <taxon>Klosneuvirinae</taxon>
        <taxon>Yasminevirus</taxon>
        <taxon>Yasminevirus saudimassiliense</taxon>
    </lineage>
</organism>
<accession>A0A5K0UB12</accession>